<evidence type="ECO:0000313" key="3">
    <source>
        <dbReference type="EMBL" id="GCF07134.1"/>
    </source>
</evidence>
<dbReference type="GO" id="GO:0008194">
    <property type="term" value="F:UDP-glycosyltransferase activity"/>
    <property type="evidence" value="ECO:0007669"/>
    <property type="project" value="InterPro"/>
</dbReference>
<organism evidence="3 4">
    <name type="scientific">Dictyobacter arantiisoli</name>
    <dbReference type="NCBI Taxonomy" id="2014874"/>
    <lineage>
        <taxon>Bacteria</taxon>
        <taxon>Bacillati</taxon>
        <taxon>Chloroflexota</taxon>
        <taxon>Ktedonobacteria</taxon>
        <taxon>Ktedonobacterales</taxon>
        <taxon>Dictyobacteraceae</taxon>
        <taxon>Dictyobacter</taxon>
    </lineage>
</organism>
<dbReference type="SUPFAM" id="SSF53756">
    <property type="entry name" value="UDP-Glycosyltransferase/glycogen phosphorylase"/>
    <property type="match status" value="1"/>
</dbReference>
<dbReference type="InterPro" id="IPR010610">
    <property type="entry name" value="EryCIII-like_C"/>
</dbReference>
<dbReference type="GO" id="GO:0016758">
    <property type="term" value="F:hexosyltransferase activity"/>
    <property type="evidence" value="ECO:0007669"/>
    <property type="project" value="InterPro"/>
</dbReference>
<name>A0A5A5T850_9CHLR</name>
<evidence type="ECO:0000313" key="4">
    <source>
        <dbReference type="Proteomes" id="UP000322530"/>
    </source>
</evidence>
<dbReference type="Pfam" id="PF03033">
    <property type="entry name" value="Glyco_transf_28"/>
    <property type="match status" value="1"/>
</dbReference>
<sequence length="422" mass="46256">MLATKNKHVRILALGTRGDIQPYIALGLGLQQAGFDISVGTNANFKSFVEEQGLPCLTVEWDLVTIMDRMDQEIAEGMSASRADRNARQTFLRLLRETLPSLVEGADVLIYSFIGTFSVPHIAEKLGIQSIPAHLHSYILPTRAFPCIGMPLLPLGCWYNQLTYTLFERLSSLAMRPALNKWRQQTLHLDLYTKSMFAPILATDRPLLYAFSPIAFPKPADWGEHVHLTGFWFLPAPKTWQPTAELLAFLKGGPPPVYIGFGSMRSQDTERVSQCVLDAVKQTGVRAILATGWGGLMVSEAPENVLLLESVPHDWLLPRVAAAIHHGGPGTTGASLRAGIPTLVVPFAPVYSEQLFWGKRVAALGVGPDPIPVKKLSVNALSSAIHRMLEDQMMRKKAAILGQQIRAEDGVGNAVSVLRSIL</sequence>
<dbReference type="Gene3D" id="3.40.50.2000">
    <property type="entry name" value="Glycogen Phosphorylase B"/>
    <property type="match status" value="2"/>
</dbReference>
<proteinExistence type="predicted"/>
<dbReference type="RefSeq" id="WP_149400168.1">
    <property type="nucleotide sequence ID" value="NZ_BIXY01000006.1"/>
</dbReference>
<evidence type="ECO:0000259" key="1">
    <source>
        <dbReference type="Pfam" id="PF03033"/>
    </source>
</evidence>
<dbReference type="CDD" id="cd03784">
    <property type="entry name" value="GT1_Gtf-like"/>
    <property type="match status" value="1"/>
</dbReference>
<accession>A0A5A5T850</accession>
<evidence type="ECO:0000259" key="2">
    <source>
        <dbReference type="Pfam" id="PF06722"/>
    </source>
</evidence>
<dbReference type="InterPro" id="IPR004276">
    <property type="entry name" value="GlycoTrans_28_N"/>
</dbReference>
<comment type="caution">
    <text evidence="3">The sequence shown here is derived from an EMBL/GenBank/DDBJ whole genome shotgun (WGS) entry which is preliminary data.</text>
</comment>
<dbReference type="OrthoDB" id="9805366at2"/>
<reference evidence="3 4" key="1">
    <citation type="submission" date="2019-01" db="EMBL/GenBank/DDBJ databases">
        <title>Draft genome sequence of Dictyobacter sp. Uno17.</title>
        <authorList>
            <person name="Wang C.M."/>
            <person name="Zheng Y."/>
            <person name="Sakai Y."/>
            <person name="Abe K."/>
            <person name="Yokota A."/>
            <person name="Yabe S."/>
        </authorList>
    </citation>
    <scope>NUCLEOTIDE SEQUENCE [LARGE SCALE GENOMIC DNA]</scope>
    <source>
        <strain evidence="3 4">Uno17</strain>
    </source>
</reference>
<dbReference type="InterPro" id="IPR050426">
    <property type="entry name" value="Glycosyltransferase_28"/>
</dbReference>
<dbReference type="Pfam" id="PF06722">
    <property type="entry name" value="EryCIII-like_C"/>
    <property type="match status" value="1"/>
</dbReference>
<dbReference type="InterPro" id="IPR002213">
    <property type="entry name" value="UDP_glucos_trans"/>
</dbReference>
<dbReference type="GO" id="GO:0033072">
    <property type="term" value="P:vancomycin biosynthetic process"/>
    <property type="evidence" value="ECO:0007669"/>
    <property type="project" value="UniProtKB-ARBA"/>
</dbReference>
<dbReference type="AlphaFoldDB" id="A0A5A5T850"/>
<feature type="domain" description="Erythromycin biosynthesis protein CIII-like C-terminal" evidence="2">
    <location>
        <begin position="297"/>
        <end position="405"/>
    </location>
</feature>
<dbReference type="EMBL" id="BIXY01000006">
    <property type="protein sequence ID" value="GCF07134.1"/>
    <property type="molecule type" value="Genomic_DNA"/>
</dbReference>
<keyword evidence="4" id="KW-1185">Reference proteome</keyword>
<protein>
    <submittedName>
        <fullName evidence="3">Glycosyl transferase family 1</fullName>
    </submittedName>
</protein>
<feature type="domain" description="Glycosyltransferase family 28 N-terminal" evidence="1">
    <location>
        <begin position="11"/>
        <end position="130"/>
    </location>
</feature>
<dbReference type="FunFam" id="3.40.50.2000:FF:000009">
    <property type="entry name" value="Sterol 3-beta-glucosyltransferase UGT80A2"/>
    <property type="match status" value="1"/>
</dbReference>
<dbReference type="PANTHER" id="PTHR48050:SF13">
    <property type="entry name" value="STEROL 3-BETA-GLUCOSYLTRANSFERASE UGT80A2"/>
    <property type="match status" value="1"/>
</dbReference>
<dbReference type="PANTHER" id="PTHR48050">
    <property type="entry name" value="STEROL 3-BETA-GLUCOSYLTRANSFERASE"/>
    <property type="match status" value="1"/>
</dbReference>
<dbReference type="GO" id="GO:0005975">
    <property type="term" value="P:carbohydrate metabolic process"/>
    <property type="evidence" value="ECO:0007669"/>
    <property type="project" value="InterPro"/>
</dbReference>
<dbReference type="Proteomes" id="UP000322530">
    <property type="component" value="Unassembled WGS sequence"/>
</dbReference>
<keyword evidence="3" id="KW-0808">Transferase</keyword>
<gene>
    <name evidence="3" type="ORF">KDI_06980</name>
</gene>